<gene>
    <name evidence="2" type="ORF">EG19_03635</name>
</gene>
<evidence type="ECO:0000313" key="2">
    <source>
        <dbReference type="EMBL" id="KDA54903.1"/>
    </source>
</evidence>
<keyword evidence="3" id="KW-1185">Reference proteome</keyword>
<evidence type="ECO:0000313" key="3">
    <source>
        <dbReference type="Proteomes" id="UP000027284"/>
    </source>
</evidence>
<comment type="caution">
    <text evidence="2">The sequence shown here is derived from an EMBL/GenBank/DDBJ whole genome shotgun (WGS) entry which is preliminary data.</text>
</comment>
<name>A0A062XVP1_9BACT</name>
<organism evidence="2 3">
    <name type="scientific">Thermoanaerobaculum aquaticum</name>
    <dbReference type="NCBI Taxonomy" id="1312852"/>
    <lineage>
        <taxon>Bacteria</taxon>
        <taxon>Pseudomonadati</taxon>
        <taxon>Acidobacteriota</taxon>
        <taxon>Thermoanaerobaculia</taxon>
        <taxon>Thermoanaerobaculales</taxon>
        <taxon>Thermoanaerobaculaceae</taxon>
        <taxon>Thermoanaerobaculum</taxon>
    </lineage>
</organism>
<feature type="chain" id="PRO_5001616752" description="GGDEF domain-containing protein" evidence="1">
    <location>
        <begin position="20"/>
        <end position="610"/>
    </location>
</feature>
<dbReference type="Proteomes" id="UP000027284">
    <property type="component" value="Unassembled WGS sequence"/>
</dbReference>
<dbReference type="AlphaFoldDB" id="A0A062XVP1"/>
<feature type="signal peptide" evidence="1">
    <location>
        <begin position="1"/>
        <end position="19"/>
    </location>
</feature>
<accession>A0A062XVP1</accession>
<proteinExistence type="predicted"/>
<keyword evidence="1" id="KW-0732">Signal</keyword>
<evidence type="ECO:0000256" key="1">
    <source>
        <dbReference type="SAM" id="SignalP"/>
    </source>
</evidence>
<dbReference type="STRING" id="1312852.EG19_03635"/>
<protein>
    <recommendedName>
        <fullName evidence="4">GGDEF domain-containing protein</fullName>
    </recommendedName>
</protein>
<dbReference type="EMBL" id="JMFG01000002">
    <property type="protein sequence ID" value="KDA54903.1"/>
    <property type="molecule type" value="Genomic_DNA"/>
</dbReference>
<evidence type="ECO:0008006" key="4">
    <source>
        <dbReference type="Google" id="ProtNLM"/>
    </source>
</evidence>
<dbReference type="RefSeq" id="WP_038046257.1">
    <property type="nucleotide sequence ID" value="NZ_JMFG01000002.1"/>
</dbReference>
<sequence>MKKLLLPLVFLVFTGPAFPQAITTGRTEKGLPWAVVELPGGDGEWAAVWLPPGVSAPAGWEEASGPVESVVSAWFPALSAPSQLLSALPAFSSAVAVILVGPVPARELTASLEALEAVTPALPLRAACRFADGLVNPTRQTVEGFHWSFPLPPLWDPRSELAPVLAFLLEKRWQKLGFTGPVRVEGSPCPLLVLEHRGPNPRKMLTMARESRAKLAAAVGEGELADFSAIQRREASLWAVDPKKVALSGVERLGWGKELGPLLYPVEPAPAATEALLKEVLLAYAGQAELWERERRTLPPEVRTLSSGVVLAFRETGSDVGIMAVAFSGVEGALAQALAQEVGLRAAKKGLPSQVTVALGMAAAAVVGSPEELVEALEEVSTLVGSAARETKAGPALLRARSALGLAPQAFAENLGVVLELPEGSDELAEAAEKFLSALPSGKVLRLPQLAPGLSWEPQEGPAQVVAVVELPATLPGAVAAEVLRQRLVAQGVEAELQHPAGKLVLLFGQSGQATVQQQDEALGAAWANACLFSAEDVGKAWASLSQRLVGSAAQATARKALSVFYPALGNGHWVAPEEKEVREVVAGLPGFKILPRFGVGRAASEDKRR</sequence>
<reference evidence="2 3" key="1">
    <citation type="submission" date="2014-04" db="EMBL/GenBank/DDBJ databases">
        <title>The Genome Sequence of Thermoanaerobaculum aquaticum MP-01, The First Cultivated Group 23 Acidobacterium.</title>
        <authorList>
            <person name="Stamps B.W."/>
            <person name="Losey N.A."/>
            <person name="Lawson P.A."/>
            <person name="Stevenson B.S."/>
        </authorList>
    </citation>
    <scope>NUCLEOTIDE SEQUENCE [LARGE SCALE GENOMIC DNA]</scope>
    <source>
        <strain evidence="2 3">MP-01</strain>
    </source>
</reference>